<organism evidence="1 2">
    <name type="scientific">Parabacteroides segnis</name>
    <dbReference type="NCBI Taxonomy" id="2763058"/>
    <lineage>
        <taxon>Bacteria</taxon>
        <taxon>Pseudomonadati</taxon>
        <taxon>Bacteroidota</taxon>
        <taxon>Bacteroidia</taxon>
        <taxon>Bacteroidales</taxon>
        <taxon>Tannerellaceae</taxon>
        <taxon>Parabacteroides</taxon>
    </lineage>
</organism>
<proteinExistence type="predicted"/>
<protein>
    <submittedName>
        <fullName evidence="1">Uncharacterized protein</fullName>
    </submittedName>
</protein>
<reference evidence="1 2" key="1">
    <citation type="submission" date="2020-08" db="EMBL/GenBank/DDBJ databases">
        <title>Genome public.</title>
        <authorList>
            <person name="Liu C."/>
            <person name="Sun Q."/>
        </authorList>
    </citation>
    <scope>NUCLEOTIDE SEQUENCE [LARGE SCALE GENOMIC DNA]</scope>
    <source>
        <strain evidence="1 2">BX2</strain>
    </source>
</reference>
<name>A0ABR7DVK2_9BACT</name>
<evidence type="ECO:0000313" key="1">
    <source>
        <dbReference type="EMBL" id="MBC5641516.1"/>
    </source>
</evidence>
<comment type="caution">
    <text evidence="1">The sequence shown here is derived from an EMBL/GenBank/DDBJ whole genome shotgun (WGS) entry which is preliminary data.</text>
</comment>
<accession>A0ABR7DVK2</accession>
<dbReference type="Proteomes" id="UP000644010">
    <property type="component" value="Unassembled WGS sequence"/>
</dbReference>
<sequence>MKLISILIIFLGGTFSLKVWSQNSTLNFPGNQSLYKLETQSKNQQPVMYPARDSEKIKIKHYFTRDSSTYVIYTKEYLNNSQVKDSYEFTQCAFFMKDHNFSWEIVPDTSSLHYFKVFTFFPGAMSVRQKFTNEDNYFSYKQFKYEQTAEYGKEIPLLIIYEDDLKSRKTESLIRQFLNKEGLIDLEKITFPYDKIDRYVIVSYVLNAKE</sequence>
<gene>
    <name evidence="1" type="ORF">H8S77_01255</name>
</gene>
<keyword evidence="2" id="KW-1185">Reference proteome</keyword>
<dbReference type="RefSeq" id="WP_186957980.1">
    <property type="nucleotide sequence ID" value="NZ_JACOOI010000001.1"/>
</dbReference>
<evidence type="ECO:0000313" key="2">
    <source>
        <dbReference type="Proteomes" id="UP000644010"/>
    </source>
</evidence>
<dbReference type="EMBL" id="JACOOI010000001">
    <property type="protein sequence ID" value="MBC5641516.1"/>
    <property type="molecule type" value="Genomic_DNA"/>
</dbReference>